<dbReference type="EnsemblMetazoa" id="ASIC012887-RA">
    <property type="protein sequence ID" value="ASIC012887-PA"/>
    <property type="gene ID" value="ASIC012887"/>
</dbReference>
<keyword evidence="1" id="KW-0732">Signal</keyword>
<reference evidence="3" key="2">
    <citation type="submission" date="2020-05" db="UniProtKB">
        <authorList>
            <consortium name="EnsemblMetazoa"/>
        </authorList>
    </citation>
    <scope>IDENTIFICATION</scope>
</reference>
<dbReference type="EMBL" id="KE525297">
    <property type="protein sequence ID" value="KFB45061.1"/>
    <property type="molecule type" value="Genomic_DNA"/>
</dbReference>
<feature type="signal peptide" evidence="1">
    <location>
        <begin position="1"/>
        <end position="29"/>
    </location>
</feature>
<reference evidence="2 4" key="1">
    <citation type="journal article" date="2014" name="BMC Genomics">
        <title>Genome sequence of Anopheles sinensis provides insight into genetics basis of mosquito competence for malaria parasites.</title>
        <authorList>
            <person name="Zhou D."/>
            <person name="Zhang D."/>
            <person name="Ding G."/>
            <person name="Shi L."/>
            <person name="Hou Q."/>
            <person name="Ye Y."/>
            <person name="Xu Y."/>
            <person name="Zhou H."/>
            <person name="Xiong C."/>
            <person name="Li S."/>
            <person name="Yu J."/>
            <person name="Hong S."/>
            <person name="Yu X."/>
            <person name="Zou P."/>
            <person name="Chen C."/>
            <person name="Chang X."/>
            <person name="Wang W."/>
            <person name="Lv Y."/>
            <person name="Sun Y."/>
            <person name="Ma L."/>
            <person name="Shen B."/>
            <person name="Zhu C."/>
        </authorList>
    </citation>
    <scope>NUCLEOTIDE SEQUENCE [LARGE SCALE GENOMIC DNA]</scope>
</reference>
<proteinExistence type="predicted"/>
<sequence>MSFRSFPVRRLPFLLATVILSIAVVGNFAQSPEALNYPNVIAFGVFGGTICYSNSVAVKSLIPVTTRAFTFVPATALMYVVCYNNLRLHPFEVTLLGGGLGSKTQTSIVATSVTGKLFVNCDAYCAPATR</sequence>
<evidence type="ECO:0000256" key="1">
    <source>
        <dbReference type="SAM" id="SignalP"/>
    </source>
</evidence>
<dbReference type="Proteomes" id="UP000030765">
    <property type="component" value="Unassembled WGS sequence"/>
</dbReference>
<organism evidence="2">
    <name type="scientific">Anopheles sinensis</name>
    <name type="common">Mosquito</name>
    <dbReference type="NCBI Taxonomy" id="74873"/>
    <lineage>
        <taxon>Eukaryota</taxon>
        <taxon>Metazoa</taxon>
        <taxon>Ecdysozoa</taxon>
        <taxon>Arthropoda</taxon>
        <taxon>Hexapoda</taxon>
        <taxon>Insecta</taxon>
        <taxon>Pterygota</taxon>
        <taxon>Neoptera</taxon>
        <taxon>Endopterygota</taxon>
        <taxon>Diptera</taxon>
        <taxon>Nematocera</taxon>
        <taxon>Culicoidea</taxon>
        <taxon>Culicidae</taxon>
        <taxon>Anophelinae</taxon>
        <taxon>Anopheles</taxon>
    </lineage>
</organism>
<keyword evidence="4" id="KW-1185">Reference proteome</keyword>
<name>A0A084W4B7_ANOSI</name>
<dbReference type="OrthoDB" id="7721967at2759"/>
<feature type="chain" id="PRO_5001784274" evidence="1">
    <location>
        <begin position="30"/>
        <end position="130"/>
    </location>
</feature>
<dbReference type="VEuPathDB" id="VectorBase:ASIC012887"/>
<protein>
    <submittedName>
        <fullName evidence="2 3">Uncharacterized protein</fullName>
    </submittedName>
</protein>
<evidence type="ECO:0000313" key="3">
    <source>
        <dbReference type="EnsemblMetazoa" id="ASIC012887-PA"/>
    </source>
</evidence>
<evidence type="ECO:0000313" key="2">
    <source>
        <dbReference type="EMBL" id="KFB45061.1"/>
    </source>
</evidence>
<gene>
    <name evidence="2" type="ORF">ZHAS_00012887</name>
</gene>
<dbReference type="EMBL" id="ATLV01020304">
    <property type="status" value="NOT_ANNOTATED_CDS"/>
    <property type="molecule type" value="Genomic_DNA"/>
</dbReference>
<evidence type="ECO:0000313" key="4">
    <source>
        <dbReference type="Proteomes" id="UP000030765"/>
    </source>
</evidence>
<accession>A0A084W4B7</accession>
<dbReference type="AlphaFoldDB" id="A0A084W4B7"/>